<dbReference type="EMBL" id="MCFF01000003">
    <property type="protein sequence ID" value="ORZ27654.1"/>
    <property type="molecule type" value="Genomic_DNA"/>
</dbReference>
<evidence type="ECO:0000256" key="1">
    <source>
        <dbReference type="SAM" id="MobiDB-lite"/>
    </source>
</evidence>
<gene>
    <name evidence="2" type="ORF">BCR41DRAFT_418685</name>
</gene>
<feature type="compositionally biased region" description="Low complexity" evidence="1">
    <location>
        <begin position="606"/>
        <end position="634"/>
    </location>
</feature>
<feature type="region of interest" description="Disordered" evidence="1">
    <location>
        <begin position="603"/>
        <end position="635"/>
    </location>
</feature>
<feature type="compositionally biased region" description="Basic and acidic residues" evidence="1">
    <location>
        <begin position="199"/>
        <end position="213"/>
    </location>
</feature>
<accession>A0A1Y2H0T3</accession>
<feature type="compositionally biased region" description="Basic and acidic residues" evidence="1">
    <location>
        <begin position="223"/>
        <end position="234"/>
    </location>
</feature>
<organism evidence="2 3">
    <name type="scientific">Lobosporangium transversale</name>
    <dbReference type="NCBI Taxonomy" id="64571"/>
    <lineage>
        <taxon>Eukaryota</taxon>
        <taxon>Fungi</taxon>
        <taxon>Fungi incertae sedis</taxon>
        <taxon>Mucoromycota</taxon>
        <taxon>Mortierellomycotina</taxon>
        <taxon>Mortierellomycetes</taxon>
        <taxon>Mortierellales</taxon>
        <taxon>Mortierellaceae</taxon>
        <taxon>Lobosporangium</taxon>
    </lineage>
</organism>
<dbReference type="GeneID" id="33571502"/>
<feature type="region of interest" description="Disordered" evidence="1">
    <location>
        <begin position="503"/>
        <end position="526"/>
    </location>
</feature>
<sequence>MGNIHDDNPFLERPARKLFKHNHDKDNECSFSSASMNRGSTLFPTRGGTTASTKPRRLVLTRVLPSNNINSVNYIPTHTASTTESLLSIPGQSFTQDATQSAPAPNEVHQAQLLPLFSTAEKESNIGAIIHREQEPNTRTTPKVPPGREYYDFIMQGMSTSMGLGQLLEAEIRNEFEEGGQHEIYEQGQEQGQEQEQEQEQRQRQEQEQRLELEQEQSLELGQKQEQEQEHDQNLETEGEEVERTEIKVGDAEEVFPVSPTILAFARKSIMQHASSSPKSIFYKLSNYKAVTTASNISNTPSSVTSHSIGENARLMKRKGQPKDAAITSTRTFIFKPMLKPSTSRCINASSSVQSSVSATLTSVSMPGLVEATAAEATHFSSPTGTYSHNSVLDFSGSSEPRIPSKARTSDKSINATSSTSTLSDIIAQPHPITLNAGSTCVQPRADPNESDLLKPLTMDMELEETRATTLSDSKKTAPFDLRSALWMDSGRTKYQMPNLIASLSPPTSPKHRLSPYKVPSSHERDVLRSRRLPSFKARPLNPKVFTSAGDLGVPRIPKKPLTVSRSPKFSKRRVRNVVTENKITKASVMNSAAATKLKKLTNPYTGTGKMSTTTTASSNAASHHQPPHQSQSQTGYECIEVGIHRDGQSTISTAAIKFGPLTVPTVGQTRAGMKLGTIKGPPLRTEDATSTKVAAIAATAITKPIGTSTASREAVVTTKDRPRSFIPKPKLRRPVTKPVPFKFSTAELQQRRMAFGPLPVITSTMTNNSTAASTIPITKGRPATIVLSSSSVLTVDDL</sequence>
<dbReference type="OrthoDB" id="1684416at2759"/>
<dbReference type="Proteomes" id="UP000193648">
    <property type="component" value="Unassembled WGS sequence"/>
</dbReference>
<dbReference type="RefSeq" id="XP_021885357.1">
    <property type="nucleotide sequence ID" value="XM_022029659.1"/>
</dbReference>
<dbReference type="InParanoid" id="A0A1Y2H0T3"/>
<keyword evidence="3" id="KW-1185">Reference proteome</keyword>
<dbReference type="AlphaFoldDB" id="A0A1Y2H0T3"/>
<comment type="caution">
    <text evidence="2">The sequence shown here is derived from an EMBL/GenBank/DDBJ whole genome shotgun (WGS) entry which is preliminary data.</text>
</comment>
<feature type="region of interest" description="Disordered" evidence="1">
    <location>
        <begin position="25"/>
        <end position="53"/>
    </location>
</feature>
<feature type="compositionally biased region" description="Polar residues" evidence="1">
    <location>
        <begin position="29"/>
        <end position="53"/>
    </location>
</feature>
<name>A0A1Y2H0T3_9FUNG</name>
<feature type="region of interest" description="Disordered" evidence="1">
    <location>
        <begin position="187"/>
        <end position="245"/>
    </location>
</feature>
<feature type="region of interest" description="Disordered" evidence="1">
    <location>
        <begin position="396"/>
        <end position="417"/>
    </location>
</feature>
<proteinExistence type="predicted"/>
<dbReference type="STRING" id="64571.A0A1Y2H0T3"/>
<evidence type="ECO:0000313" key="3">
    <source>
        <dbReference type="Proteomes" id="UP000193648"/>
    </source>
</evidence>
<protein>
    <submittedName>
        <fullName evidence="2">Uncharacterized protein</fullName>
    </submittedName>
</protein>
<evidence type="ECO:0000313" key="2">
    <source>
        <dbReference type="EMBL" id="ORZ27654.1"/>
    </source>
</evidence>
<reference evidence="2 3" key="1">
    <citation type="submission" date="2016-07" db="EMBL/GenBank/DDBJ databases">
        <title>Pervasive Adenine N6-methylation of Active Genes in Fungi.</title>
        <authorList>
            <consortium name="DOE Joint Genome Institute"/>
            <person name="Mondo S.J."/>
            <person name="Dannebaum R.O."/>
            <person name="Kuo R.C."/>
            <person name="Labutti K."/>
            <person name="Haridas S."/>
            <person name="Kuo A."/>
            <person name="Salamov A."/>
            <person name="Ahrendt S.R."/>
            <person name="Lipzen A."/>
            <person name="Sullivan W."/>
            <person name="Andreopoulos W.B."/>
            <person name="Clum A."/>
            <person name="Lindquist E."/>
            <person name="Daum C."/>
            <person name="Ramamoorthy G.K."/>
            <person name="Gryganskyi A."/>
            <person name="Culley D."/>
            <person name="Magnuson J.K."/>
            <person name="James T.Y."/>
            <person name="O'Malley M.A."/>
            <person name="Stajich J.E."/>
            <person name="Spatafora J.W."/>
            <person name="Visel A."/>
            <person name="Grigoriev I.V."/>
        </authorList>
    </citation>
    <scope>NUCLEOTIDE SEQUENCE [LARGE SCALE GENOMIC DNA]</scope>
    <source>
        <strain evidence="2 3">NRRL 3116</strain>
    </source>
</reference>